<accession>A0A2P8F9S9</accession>
<dbReference type="EMBL" id="PYGJ01000010">
    <property type="protein sequence ID" value="PSL18458.1"/>
    <property type="molecule type" value="Genomic_DNA"/>
</dbReference>
<dbReference type="PROSITE" id="PS50975">
    <property type="entry name" value="ATP_GRASP"/>
    <property type="match status" value="1"/>
</dbReference>
<feature type="domain" description="ATP-grasp" evidence="2">
    <location>
        <begin position="121"/>
        <end position="319"/>
    </location>
</feature>
<evidence type="ECO:0000313" key="3">
    <source>
        <dbReference type="EMBL" id="PSL18458.1"/>
    </source>
</evidence>
<dbReference type="Gene3D" id="3.30.470.20">
    <property type="entry name" value="ATP-grasp fold, B domain"/>
    <property type="match status" value="1"/>
</dbReference>
<dbReference type="InterPro" id="IPR011761">
    <property type="entry name" value="ATP-grasp"/>
</dbReference>
<dbReference type="RefSeq" id="WP_106609174.1">
    <property type="nucleotide sequence ID" value="NZ_PYGJ01000010.1"/>
</dbReference>
<dbReference type="Proteomes" id="UP000240418">
    <property type="component" value="Unassembled WGS sequence"/>
</dbReference>
<organism evidence="3 4">
    <name type="scientific">Shimia abyssi</name>
    <dbReference type="NCBI Taxonomy" id="1662395"/>
    <lineage>
        <taxon>Bacteria</taxon>
        <taxon>Pseudomonadati</taxon>
        <taxon>Pseudomonadota</taxon>
        <taxon>Alphaproteobacteria</taxon>
        <taxon>Rhodobacterales</taxon>
        <taxon>Roseobacteraceae</taxon>
    </lineage>
</organism>
<proteinExistence type="predicted"/>
<dbReference type="OrthoDB" id="7625478at2"/>
<dbReference type="GO" id="GO:0016874">
    <property type="term" value="F:ligase activity"/>
    <property type="evidence" value="ECO:0007669"/>
    <property type="project" value="UniProtKB-KW"/>
</dbReference>
<reference evidence="3 4" key="1">
    <citation type="submission" date="2018-03" db="EMBL/GenBank/DDBJ databases">
        <title>Genomic Encyclopedia of Archaeal and Bacterial Type Strains, Phase II (KMG-II): from individual species to whole genera.</title>
        <authorList>
            <person name="Goeker M."/>
        </authorList>
    </citation>
    <scope>NUCLEOTIDE SEQUENCE [LARGE SCALE GENOMIC DNA]</scope>
    <source>
        <strain evidence="3 4">DSM 100673</strain>
    </source>
</reference>
<dbReference type="AlphaFoldDB" id="A0A2P8F9S9"/>
<keyword evidence="1" id="KW-0547">Nucleotide-binding</keyword>
<dbReference type="SUPFAM" id="SSF56059">
    <property type="entry name" value="Glutathione synthetase ATP-binding domain-like"/>
    <property type="match status" value="1"/>
</dbReference>
<dbReference type="Gene3D" id="3.30.1490.20">
    <property type="entry name" value="ATP-grasp fold, A domain"/>
    <property type="match status" value="1"/>
</dbReference>
<gene>
    <name evidence="3" type="ORF">CLV88_11035</name>
</gene>
<evidence type="ECO:0000256" key="1">
    <source>
        <dbReference type="PROSITE-ProRule" id="PRU00409"/>
    </source>
</evidence>
<keyword evidence="1" id="KW-0067">ATP-binding</keyword>
<sequence>MNTSTPILFLGGEMNALAIARHLGPLGVPIKASGNSGCWVMNSRYCQQSFPVPEGTETHAHWRALLLGADTHGLEGHILFALNDDSIEFVLDNYDALKDRFILERFDPDLKRAVLNKQDTLDLANQVGVPAPLYWPVSNMEDVRQAVPDVTFPVMIKPMHSHHFVETFGKKLFIIEDSPDELLEKAQLAFDHDLDIMIVEMIPGDDNMATSCYTYYGEHGKPLIHFTKTIIRRLPKNMGGAVFHNTEWHEETDRVGHQFISGIGWRGIAELEFKIDARDGKLKIIELNSRFTAPHRLLIKVGAKTDLIVYCDLTGQPIPKLENFDYGLRCWYPIRDFRAYLELRKKGELTLWQWLGSVFEKRWILPSFSWVDPVPELIRLGQTLRNGFRRLGRLN</sequence>
<keyword evidence="4" id="KW-1185">Reference proteome</keyword>
<evidence type="ECO:0000259" key="2">
    <source>
        <dbReference type="PROSITE" id="PS50975"/>
    </source>
</evidence>
<keyword evidence="3" id="KW-0436">Ligase</keyword>
<dbReference type="InterPro" id="IPR013815">
    <property type="entry name" value="ATP_grasp_subdomain_1"/>
</dbReference>
<protein>
    <submittedName>
        <fullName evidence="3">Putative ATP-grasp superfamily ATP-dependent carboligase</fullName>
    </submittedName>
</protein>
<name>A0A2P8F9S9_9RHOB</name>
<dbReference type="GO" id="GO:0005524">
    <property type="term" value="F:ATP binding"/>
    <property type="evidence" value="ECO:0007669"/>
    <property type="project" value="UniProtKB-UniRule"/>
</dbReference>
<evidence type="ECO:0000313" key="4">
    <source>
        <dbReference type="Proteomes" id="UP000240418"/>
    </source>
</evidence>
<comment type="caution">
    <text evidence="3">The sequence shown here is derived from an EMBL/GenBank/DDBJ whole genome shotgun (WGS) entry which is preliminary data.</text>
</comment>
<dbReference type="GO" id="GO:0046872">
    <property type="term" value="F:metal ion binding"/>
    <property type="evidence" value="ECO:0007669"/>
    <property type="project" value="InterPro"/>
</dbReference>